<comment type="caution">
    <text evidence="2">The sequence shown here is derived from an EMBL/GenBank/DDBJ whole genome shotgun (WGS) entry which is preliminary data.</text>
</comment>
<feature type="region of interest" description="Disordered" evidence="1">
    <location>
        <begin position="1"/>
        <end position="57"/>
    </location>
</feature>
<dbReference type="EMBL" id="SRLO01001456">
    <property type="protein sequence ID" value="TNN37697.1"/>
    <property type="molecule type" value="Genomic_DNA"/>
</dbReference>
<evidence type="ECO:0000313" key="2">
    <source>
        <dbReference type="EMBL" id="TNN37697.1"/>
    </source>
</evidence>
<feature type="compositionally biased region" description="Polar residues" evidence="1">
    <location>
        <begin position="40"/>
        <end position="57"/>
    </location>
</feature>
<proteinExistence type="predicted"/>
<dbReference type="AlphaFoldDB" id="A0A4Z2F955"/>
<protein>
    <submittedName>
        <fullName evidence="2">Uncharacterized protein</fullName>
    </submittedName>
</protein>
<organism evidence="2 3">
    <name type="scientific">Liparis tanakae</name>
    <name type="common">Tanaka's snailfish</name>
    <dbReference type="NCBI Taxonomy" id="230148"/>
    <lineage>
        <taxon>Eukaryota</taxon>
        <taxon>Metazoa</taxon>
        <taxon>Chordata</taxon>
        <taxon>Craniata</taxon>
        <taxon>Vertebrata</taxon>
        <taxon>Euteleostomi</taxon>
        <taxon>Actinopterygii</taxon>
        <taxon>Neopterygii</taxon>
        <taxon>Teleostei</taxon>
        <taxon>Neoteleostei</taxon>
        <taxon>Acanthomorphata</taxon>
        <taxon>Eupercaria</taxon>
        <taxon>Perciformes</taxon>
        <taxon>Cottioidei</taxon>
        <taxon>Cottales</taxon>
        <taxon>Liparidae</taxon>
        <taxon>Liparis</taxon>
    </lineage>
</organism>
<dbReference type="Proteomes" id="UP000314294">
    <property type="component" value="Unassembled WGS sequence"/>
</dbReference>
<evidence type="ECO:0000256" key="1">
    <source>
        <dbReference type="SAM" id="MobiDB-lite"/>
    </source>
</evidence>
<gene>
    <name evidence="2" type="ORF">EYF80_052147</name>
</gene>
<feature type="compositionally biased region" description="Polar residues" evidence="1">
    <location>
        <begin position="15"/>
        <end position="24"/>
    </location>
</feature>
<feature type="region of interest" description="Disordered" evidence="1">
    <location>
        <begin position="88"/>
        <end position="113"/>
    </location>
</feature>
<keyword evidence="3" id="KW-1185">Reference proteome</keyword>
<evidence type="ECO:0000313" key="3">
    <source>
        <dbReference type="Proteomes" id="UP000314294"/>
    </source>
</evidence>
<accession>A0A4Z2F955</accession>
<sequence>MEPEKKGSSFRVQVAANQSGQSKPGTGVCSRLGPERGDRNSSGASQQALTQANPSLAGTQCARHADALWPNNRLTRVSRSAAMPLRCQPAAPRPKTFHHPQREKNTKTQRKRRKTFLCSLREREREKGRERGKKISWLEKFCWSVMSGPGSASILKLCVLFCCSRRSTSDLAEGKNGWSGGLRGPVGLWVLDGVWRLDPEELRSSTGVSMFSAEDNNNKTCVKIPEAVQNLNPGCYIFKKMDRKI</sequence>
<name>A0A4Z2F955_9TELE</name>
<reference evidence="2 3" key="1">
    <citation type="submission" date="2019-03" db="EMBL/GenBank/DDBJ databases">
        <title>First draft genome of Liparis tanakae, snailfish: a comprehensive survey of snailfish specific genes.</title>
        <authorList>
            <person name="Kim W."/>
            <person name="Song I."/>
            <person name="Jeong J.-H."/>
            <person name="Kim D."/>
            <person name="Kim S."/>
            <person name="Ryu S."/>
            <person name="Song J.Y."/>
            <person name="Lee S.K."/>
        </authorList>
    </citation>
    <scope>NUCLEOTIDE SEQUENCE [LARGE SCALE GENOMIC DNA]</scope>
    <source>
        <tissue evidence="2">Muscle</tissue>
    </source>
</reference>